<keyword evidence="3" id="KW-1133">Transmembrane helix</keyword>
<comment type="caution">
    <text evidence="5">The sequence shown here is derived from an EMBL/GenBank/DDBJ whole genome shotgun (WGS) entry which is preliminary data.</text>
</comment>
<protein>
    <recommendedName>
        <fullName evidence="4">Cytochrome b5 heme-binding domain-containing protein</fullName>
    </recommendedName>
</protein>
<dbReference type="Proteomes" id="UP000780801">
    <property type="component" value="Unassembled WGS sequence"/>
</dbReference>
<dbReference type="SMART" id="SM01117">
    <property type="entry name" value="Cyt-b5"/>
    <property type="match status" value="1"/>
</dbReference>
<name>A0A9P6FXF0_9FUNG</name>
<feature type="transmembrane region" description="Helical" evidence="3">
    <location>
        <begin position="49"/>
        <end position="74"/>
    </location>
</feature>
<keyword evidence="3" id="KW-0472">Membrane</keyword>
<organism evidence="5 6">
    <name type="scientific">Lunasporangiospora selenospora</name>
    <dbReference type="NCBI Taxonomy" id="979761"/>
    <lineage>
        <taxon>Eukaryota</taxon>
        <taxon>Fungi</taxon>
        <taxon>Fungi incertae sedis</taxon>
        <taxon>Mucoromycota</taxon>
        <taxon>Mortierellomycotina</taxon>
        <taxon>Mortierellomycetes</taxon>
        <taxon>Mortierellales</taxon>
        <taxon>Mortierellaceae</taxon>
        <taxon>Lunasporangiospora</taxon>
    </lineage>
</organism>
<keyword evidence="3" id="KW-0812">Transmembrane</keyword>
<keyword evidence="6" id="KW-1185">Reference proteome</keyword>
<dbReference type="InterPro" id="IPR036400">
    <property type="entry name" value="Cyt_B5-like_heme/steroid_sf"/>
</dbReference>
<evidence type="ECO:0000313" key="5">
    <source>
        <dbReference type="EMBL" id="KAF9582856.1"/>
    </source>
</evidence>
<gene>
    <name evidence="5" type="ORF">BGW38_010657</name>
</gene>
<feature type="domain" description="Cytochrome b5 heme-binding" evidence="4">
    <location>
        <begin position="93"/>
        <end position="190"/>
    </location>
</feature>
<dbReference type="PANTHER" id="PTHR10281:SF76">
    <property type="entry name" value="CALCUTTA CUP-RELATED"/>
    <property type="match status" value="1"/>
</dbReference>
<dbReference type="Gene3D" id="3.10.120.10">
    <property type="entry name" value="Cytochrome b5-like heme/steroid binding domain"/>
    <property type="match status" value="1"/>
</dbReference>
<dbReference type="InterPro" id="IPR001199">
    <property type="entry name" value="Cyt_B5-like_heme/steroid-bd"/>
</dbReference>
<dbReference type="Pfam" id="PF00173">
    <property type="entry name" value="Cyt-b5"/>
    <property type="match status" value="1"/>
</dbReference>
<dbReference type="InterPro" id="IPR050577">
    <property type="entry name" value="MAPR/NEUFC/NENF-like"/>
</dbReference>
<evidence type="ECO:0000313" key="6">
    <source>
        <dbReference type="Proteomes" id="UP000780801"/>
    </source>
</evidence>
<reference evidence="5" key="1">
    <citation type="journal article" date="2020" name="Fungal Divers.">
        <title>Resolving the Mortierellaceae phylogeny through synthesis of multi-gene phylogenetics and phylogenomics.</title>
        <authorList>
            <person name="Vandepol N."/>
            <person name="Liber J."/>
            <person name="Desiro A."/>
            <person name="Na H."/>
            <person name="Kennedy M."/>
            <person name="Barry K."/>
            <person name="Grigoriev I.V."/>
            <person name="Miller A.N."/>
            <person name="O'Donnell K."/>
            <person name="Stajich J.E."/>
            <person name="Bonito G."/>
        </authorList>
    </citation>
    <scope>NUCLEOTIDE SEQUENCE</scope>
    <source>
        <strain evidence="5">KOD1015</strain>
    </source>
</reference>
<comment type="similarity">
    <text evidence="1">Belongs to the cytochrome b5 family. MAPR subfamily.</text>
</comment>
<sequence length="215" mass="24691">MDGRQQPTKRSTKKQRQPEDPIVTANPHRRTHASHEKHASSSSSKKQSLIQGLLLSILFFFLSSYIVTDTWLWGYNGKYKNWRRWVPRKQLVFTQQELAQYDGTDVKKPIYLAIRGEVFDVTQGRPYYSRGGNYGFFSGRDASRAYTTGCFQTHLTHDLRGLSPAQIADVDGWADFYRNHPKYYKVGTVILEPIDPLSPHPEDCNKPIAQKPASQ</sequence>
<dbReference type="OrthoDB" id="10257697at2759"/>
<dbReference type="EMBL" id="JAABOA010000899">
    <property type="protein sequence ID" value="KAF9582856.1"/>
    <property type="molecule type" value="Genomic_DNA"/>
</dbReference>
<evidence type="ECO:0000259" key="4">
    <source>
        <dbReference type="SMART" id="SM01117"/>
    </source>
</evidence>
<dbReference type="SUPFAM" id="SSF55856">
    <property type="entry name" value="Cytochrome b5-like heme/steroid binding domain"/>
    <property type="match status" value="1"/>
</dbReference>
<feature type="region of interest" description="Disordered" evidence="2">
    <location>
        <begin position="1"/>
        <end position="43"/>
    </location>
</feature>
<evidence type="ECO:0000256" key="2">
    <source>
        <dbReference type="SAM" id="MobiDB-lite"/>
    </source>
</evidence>
<dbReference type="GO" id="GO:0012505">
    <property type="term" value="C:endomembrane system"/>
    <property type="evidence" value="ECO:0007669"/>
    <property type="project" value="TreeGrafter"/>
</dbReference>
<evidence type="ECO:0000256" key="3">
    <source>
        <dbReference type="SAM" id="Phobius"/>
    </source>
</evidence>
<dbReference type="PANTHER" id="PTHR10281">
    <property type="entry name" value="MEMBRANE-ASSOCIATED PROGESTERONE RECEPTOR COMPONENT-RELATED"/>
    <property type="match status" value="1"/>
</dbReference>
<proteinExistence type="inferred from homology"/>
<dbReference type="AlphaFoldDB" id="A0A9P6FXF0"/>
<dbReference type="GO" id="GO:0016020">
    <property type="term" value="C:membrane"/>
    <property type="evidence" value="ECO:0007669"/>
    <property type="project" value="TreeGrafter"/>
</dbReference>
<evidence type="ECO:0000256" key="1">
    <source>
        <dbReference type="ARBA" id="ARBA00038357"/>
    </source>
</evidence>
<accession>A0A9P6FXF0</accession>